<dbReference type="InterPro" id="IPR011051">
    <property type="entry name" value="RmlC_Cupin_sf"/>
</dbReference>
<gene>
    <name evidence="11" type="primary">GER3_4</name>
    <name evidence="11" type="ORF">CK203_104511</name>
</gene>
<dbReference type="InterPro" id="IPR014710">
    <property type="entry name" value="RmlC-like_jellyroll"/>
</dbReference>
<keyword evidence="6" id="KW-0325">Glycoprotein</keyword>
<dbReference type="Proteomes" id="UP000288805">
    <property type="component" value="Unassembled WGS sequence"/>
</dbReference>
<accession>A0A438D3X2</accession>
<proteinExistence type="inferred from homology"/>
<evidence type="ECO:0000256" key="8">
    <source>
        <dbReference type="PIRSR" id="PIRSR601929-2"/>
    </source>
</evidence>
<comment type="subcellular location">
    <subcellularLocation>
        <location evidence="1 9">Secreted</location>
        <location evidence="1 9">Extracellular space</location>
        <location evidence="1 9">Apoplast</location>
    </subcellularLocation>
</comment>
<keyword evidence="7 8" id="KW-0464">Manganese</keyword>
<keyword evidence="3 9" id="KW-0052">Apoplast</keyword>
<evidence type="ECO:0000256" key="3">
    <source>
        <dbReference type="ARBA" id="ARBA00022523"/>
    </source>
</evidence>
<evidence type="ECO:0000256" key="4">
    <source>
        <dbReference type="ARBA" id="ARBA00022525"/>
    </source>
</evidence>
<protein>
    <recommendedName>
        <fullName evidence="9">Germin-like protein</fullName>
    </recommendedName>
</protein>
<dbReference type="PANTHER" id="PTHR31238">
    <property type="entry name" value="GERMIN-LIKE PROTEIN SUBFAMILY 3 MEMBER 3"/>
    <property type="match status" value="1"/>
</dbReference>
<dbReference type="InterPro" id="IPR001929">
    <property type="entry name" value="Germin"/>
</dbReference>
<sequence>MGCYSTPHILVTLRYSVLEGSNPDNRLITKDLRKGDVLVFPVGLPHFQRNMTGEKAVSFSALSSQNPGVITIANAVYGSNPAIADDVLAKAFQVDKTTIDHLQAQF</sequence>
<evidence type="ECO:0000256" key="2">
    <source>
        <dbReference type="ARBA" id="ARBA00007456"/>
    </source>
</evidence>
<evidence type="ECO:0000313" key="11">
    <source>
        <dbReference type="EMBL" id="RVW30112.1"/>
    </source>
</evidence>
<evidence type="ECO:0000259" key="10">
    <source>
        <dbReference type="Pfam" id="PF00190"/>
    </source>
</evidence>
<dbReference type="GO" id="GO:0030145">
    <property type="term" value="F:manganese ion binding"/>
    <property type="evidence" value="ECO:0007669"/>
    <property type="project" value="UniProtKB-UniRule"/>
</dbReference>
<dbReference type="InterPro" id="IPR006045">
    <property type="entry name" value="Cupin_1"/>
</dbReference>
<dbReference type="GO" id="GO:0048046">
    <property type="term" value="C:apoplast"/>
    <property type="evidence" value="ECO:0007669"/>
    <property type="project" value="UniProtKB-SubCell"/>
</dbReference>
<evidence type="ECO:0000256" key="9">
    <source>
        <dbReference type="RuleBase" id="RU366015"/>
    </source>
</evidence>
<evidence type="ECO:0000256" key="6">
    <source>
        <dbReference type="ARBA" id="ARBA00023180"/>
    </source>
</evidence>
<dbReference type="SUPFAM" id="SSF51182">
    <property type="entry name" value="RmlC-like cupins"/>
    <property type="match status" value="1"/>
</dbReference>
<feature type="domain" description="Cupin type-1" evidence="10">
    <location>
        <begin position="21"/>
        <end position="99"/>
    </location>
</feature>
<evidence type="ECO:0000256" key="1">
    <source>
        <dbReference type="ARBA" id="ARBA00004271"/>
    </source>
</evidence>
<reference evidence="11 12" key="1">
    <citation type="journal article" date="2018" name="PLoS Genet.">
        <title>Population sequencing reveals clonal diversity and ancestral inbreeding in the grapevine cultivar Chardonnay.</title>
        <authorList>
            <person name="Roach M.J."/>
            <person name="Johnson D.L."/>
            <person name="Bohlmann J."/>
            <person name="van Vuuren H.J."/>
            <person name="Jones S.J."/>
            <person name="Pretorius I.S."/>
            <person name="Schmidt S.A."/>
            <person name="Borneman A.R."/>
        </authorList>
    </citation>
    <scope>NUCLEOTIDE SEQUENCE [LARGE SCALE GENOMIC DNA]</scope>
    <source>
        <strain evidence="12">cv. Chardonnay</strain>
        <tissue evidence="11">Leaf</tissue>
    </source>
</reference>
<dbReference type="Pfam" id="PF00190">
    <property type="entry name" value="Cupin_1"/>
    <property type="match status" value="1"/>
</dbReference>
<evidence type="ECO:0000313" key="12">
    <source>
        <dbReference type="Proteomes" id="UP000288805"/>
    </source>
</evidence>
<comment type="similarity">
    <text evidence="2 9">Belongs to the germin family.</text>
</comment>
<feature type="binding site" evidence="8">
    <location>
        <position position="46"/>
    </location>
    <ligand>
        <name>Mn(2+)</name>
        <dbReference type="ChEBI" id="CHEBI:29035"/>
    </ligand>
</feature>
<comment type="caution">
    <text evidence="11">The sequence shown here is derived from an EMBL/GenBank/DDBJ whole genome shotgun (WGS) entry which is preliminary data.</text>
</comment>
<keyword evidence="5 8" id="KW-0479">Metal-binding</keyword>
<dbReference type="Gene3D" id="2.60.120.10">
    <property type="entry name" value="Jelly Rolls"/>
    <property type="match status" value="1"/>
</dbReference>
<name>A0A438D3X2_VITVI</name>
<dbReference type="EMBL" id="QGNW01001810">
    <property type="protein sequence ID" value="RVW30112.1"/>
    <property type="molecule type" value="Genomic_DNA"/>
</dbReference>
<evidence type="ECO:0000256" key="5">
    <source>
        <dbReference type="ARBA" id="ARBA00022723"/>
    </source>
</evidence>
<keyword evidence="4 9" id="KW-0964">Secreted</keyword>
<dbReference type="PRINTS" id="PR00325">
    <property type="entry name" value="GERMIN"/>
</dbReference>
<organism evidence="11 12">
    <name type="scientific">Vitis vinifera</name>
    <name type="common">Grape</name>
    <dbReference type="NCBI Taxonomy" id="29760"/>
    <lineage>
        <taxon>Eukaryota</taxon>
        <taxon>Viridiplantae</taxon>
        <taxon>Streptophyta</taxon>
        <taxon>Embryophyta</taxon>
        <taxon>Tracheophyta</taxon>
        <taxon>Spermatophyta</taxon>
        <taxon>Magnoliopsida</taxon>
        <taxon>eudicotyledons</taxon>
        <taxon>Gunneridae</taxon>
        <taxon>Pentapetalae</taxon>
        <taxon>rosids</taxon>
        <taxon>Vitales</taxon>
        <taxon>Vitaceae</taxon>
        <taxon>Viteae</taxon>
        <taxon>Vitis</taxon>
    </lineage>
</organism>
<evidence type="ECO:0000256" key="7">
    <source>
        <dbReference type="ARBA" id="ARBA00023211"/>
    </source>
</evidence>
<dbReference type="AlphaFoldDB" id="A0A438D3X2"/>